<dbReference type="Proteomes" id="UP001604277">
    <property type="component" value="Unassembled WGS sequence"/>
</dbReference>
<feature type="region of interest" description="Disordered" evidence="1">
    <location>
        <begin position="1"/>
        <end position="26"/>
    </location>
</feature>
<reference evidence="3" key="1">
    <citation type="submission" date="2024-07" db="EMBL/GenBank/DDBJ databases">
        <title>Two chromosome-level genome assemblies of Korean endemic species Abeliophyllum distichum and Forsythia ovata (Oleaceae).</title>
        <authorList>
            <person name="Jang H."/>
        </authorList>
    </citation>
    <scope>NUCLEOTIDE SEQUENCE [LARGE SCALE GENOMIC DNA]</scope>
</reference>
<protein>
    <submittedName>
        <fullName evidence="2">Uncharacterized protein</fullName>
    </submittedName>
</protein>
<feature type="compositionally biased region" description="Low complexity" evidence="1">
    <location>
        <begin position="270"/>
        <end position="283"/>
    </location>
</feature>
<comment type="caution">
    <text evidence="2">The sequence shown here is derived from an EMBL/GenBank/DDBJ whole genome shotgun (WGS) entry which is preliminary data.</text>
</comment>
<proteinExistence type="predicted"/>
<evidence type="ECO:0000313" key="3">
    <source>
        <dbReference type="Proteomes" id="UP001604277"/>
    </source>
</evidence>
<dbReference type="EMBL" id="JBFOLJ010000001">
    <property type="protein sequence ID" value="KAL2557671.1"/>
    <property type="molecule type" value="Genomic_DNA"/>
</dbReference>
<name>A0ABD1X6S2_9LAMI</name>
<evidence type="ECO:0000256" key="1">
    <source>
        <dbReference type="SAM" id="MobiDB-lite"/>
    </source>
</evidence>
<organism evidence="2 3">
    <name type="scientific">Forsythia ovata</name>
    <dbReference type="NCBI Taxonomy" id="205694"/>
    <lineage>
        <taxon>Eukaryota</taxon>
        <taxon>Viridiplantae</taxon>
        <taxon>Streptophyta</taxon>
        <taxon>Embryophyta</taxon>
        <taxon>Tracheophyta</taxon>
        <taxon>Spermatophyta</taxon>
        <taxon>Magnoliopsida</taxon>
        <taxon>eudicotyledons</taxon>
        <taxon>Gunneridae</taxon>
        <taxon>Pentapetalae</taxon>
        <taxon>asterids</taxon>
        <taxon>lamiids</taxon>
        <taxon>Lamiales</taxon>
        <taxon>Oleaceae</taxon>
        <taxon>Forsythieae</taxon>
        <taxon>Forsythia</taxon>
    </lineage>
</organism>
<dbReference type="AlphaFoldDB" id="A0ABD1X6S2"/>
<gene>
    <name evidence="2" type="ORF">Fot_02410</name>
</gene>
<feature type="region of interest" description="Disordered" evidence="1">
    <location>
        <begin position="264"/>
        <end position="333"/>
    </location>
</feature>
<keyword evidence="3" id="KW-1185">Reference proteome</keyword>
<sequence length="399" mass="46207">MSDEDGNTSTRQTGGQLEEGNERAPEVTQPYMCGRRSRARMVHNMEVMAEQMLEMQRQQVAQTTGLIHPAPPAYPLYQLQGHEYQRRDEEEDPYSYVCWKYREPHFRKMMEWIHLNTHIMGTTRKRTMETQTSILNTLKNLKPHKGPVSSTVWVVGLLKIGEKGGQQQTPLPKRHICLRHINTKPCKTLTRGTGFSYAVEITETIPNLYTSLHAPNQEIAAGQTGPSKSKKLFTGLYCVYHQFYEHSIEECRYIQALAEQRTQKKDHASFGRSRSRNNSSFRSSELRRRRYHEARYCRPGRDAQSRERGLSNDRKNIQRAEVPKRDKPPEPAQQAIHREIDTIIEDPISEVKHYHQIVDEPCDQASTTIKVAEWGGVEASDRGLFDFMGKKEEEKKPKE</sequence>
<feature type="compositionally biased region" description="Basic and acidic residues" evidence="1">
    <location>
        <begin position="293"/>
        <end position="329"/>
    </location>
</feature>
<evidence type="ECO:0000313" key="2">
    <source>
        <dbReference type="EMBL" id="KAL2557671.1"/>
    </source>
</evidence>
<accession>A0ABD1X6S2</accession>